<dbReference type="EMBL" id="LT906449">
    <property type="protein sequence ID" value="SNV13075.1"/>
    <property type="molecule type" value="Genomic_DNA"/>
</dbReference>
<protein>
    <submittedName>
        <fullName evidence="1">Uncharacterized protein</fullName>
    </submittedName>
</protein>
<evidence type="ECO:0000313" key="1">
    <source>
        <dbReference type="EMBL" id="SNV13075.1"/>
    </source>
</evidence>
<organism evidence="1 2">
    <name type="scientific">Capnocytophaga haemolytica</name>
    <dbReference type="NCBI Taxonomy" id="45243"/>
    <lineage>
        <taxon>Bacteria</taxon>
        <taxon>Pseudomonadati</taxon>
        <taxon>Bacteroidota</taxon>
        <taxon>Flavobacteriia</taxon>
        <taxon>Flavobacteriales</taxon>
        <taxon>Flavobacteriaceae</taxon>
        <taxon>Capnocytophaga</taxon>
    </lineage>
</organism>
<name>A0AAX2H0V7_9FLAO</name>
<dbReference type="RefSeq" id="WP_169792823.1">
    <property type="nucleotide sequence ID" value="NZ_CP014227.1"/>
</dbReference>
<evidence type="ECO:0000313" key="2">
    <source>
        <dbReference type="Proteomes" id="UP000215539"/>
    </source>
</evidence>
<reference evidence="1 2" key="1">
    <citation type="submission" date="2017-06" db="EMBL/GenBank/DDBJ databases">
        <authorList>
            <consortium name="Pathogen Informatics"/>
        </authorList>
    </citation>
    <scope>NUCLEOTIDE SEQUENCE [LARGE SCALE GENOMIC DNA]</scope>
    <source>
        <strain evidence="1 2">NCTC12947</strain>
    </source>
</reference>
<accession>A0AAX2H0V7</accession>
<dbReference type="AlphaFoldDB" id="A0AAX2H0V7"/>
<sequence>MTHNIFAYFTEIEKISHIDNFEKYEYLGRVKLHTDEISKLNNELRKLNFF</sequence>
<dbReference type="Proteomes" id="UP000215539">
    <property type="component" value="Chromosome 1"/>
</dbReference>
<proteinExistence type="predicted"/>
<gene>
    <name evidence="1" type="ORF">SAMEA44541418_01668</name>
</gene>